<keyword evidence="3" id="KW-0067">ATP-binding</keyword>
<dbReference type="SUPFAM" id="SSF55874">
    <property type="entry name" value="ATPase domain of HSP90 chaperone/DNA topoisomerase II/histidine kinase"/>
    <property type="match status" value="1"/>
</dbReference>
<reference evidence="3" key="2">
    <citation type="submission" date="2020-09" db="EMBL/GenBank/DDBJ databases">
        <authorList>
            <person name="Sun Q."/>
            <person name="Ohkuma M."/>
        </authorList>
    </citation>
    <scope>NUCLEOTIDE SEQUENCE</scope>
    <source>
        <strain evidence="3">JCM 4059</strain>
    </source>
</reference>
<accession>A0A919EAM2</accession>
<comment type="caution">
    <text evidence="3">The sequence shown here is derived from an EMBL/GenBank/DDBJ whole genome shotgun (WGS) entry which is preliminary data.</text>
</comment>
<sequence length="142" mass="15309">MADLMEATVTLPSAPASVPVARRHVTGALERWGLAAGAEEAEVARLVVSELATNAVLHTREESPEFTVEVRVDRDGRLWIGVTDSHPRPPRRLPAAVQQDNGRGLVIVRFLAAERGGGLSVVPTAEGGKTVWVRLPWPVPVR</sequence>
<dbReference type="RefSeq" id="WP_190128077.1">
    <property type="nucleotide sequence ID" value="NZ_BNBD01000001.1"/>
</dbReference>
<dbReference type="PANTHER" id="PTHR35526">
    <property type="entry name" value="ANTI-SIGMA-F FACTOR RSBW-RELATED"/>
    <property type="match status" value="1"/>
</dbReference>
<dbReference type="GO" id="GO:0004674">
    <property type="term" value="F:protein serine/threonine kinase activity"/>
    <property type="evidence" value="ECO:0007669"/>
    <property type="project" value="UniProtKB-KW"/>
</dbReference>
<dbReference type="InterPro" id="IPR050267">
    <property type="entry name" value="Anti-sigma-factor_SerPK"/>
</dbReference>
<evidence type="ECO:0000313" key="3">
    <source>
        <dbReference type="EMBL" id="GHF30540.1"/>
    </source>
</evidence>
<keyword evidence="4" id="KW-1185">Reference proteome</keyword>
<proteinExistence type="predicted"/>
<dbReference type="EMBL" id="BNBD01000001">
    <property type="protein sequence ID" value="GHF30540.1"/>
    <property type="molecule type" value="Genomic_DNA"/>
</dbReference>
<dbReference type="PANTHER" id="PTHR35526:SF3">
    <property type="entry name" value="ANTI-SIGMA-F FACTOR RSBW"/>
    <property type="match status" value="1"/>
</dbReference>
<keyword evidence="1" id="KW-0808">Transferase</keyword>
<evidence type="ECO:0000256" key="1">
    <source>
        <dbReference type="ARBA" id="ARBA00022527"/>
    </source>
</evidence>
<keyword evidence="1" id="KW-0723">Serine/threonine-protein kinase</keyword>
<dbReference type="GO" id="GO:0005524">
    <property type="term" value="F:ATP binding"/>
    <property type="evidence" value="ECO:0007669"/>
    <property type="project" value="UniProtKB-KW"/>
</dbReference>
<keyword evidence="3" id="KW-0547">Nucleotide-binding</keyword>
<evidence type="ECO:0000259" key="2">
    <source>
        <dbReference type="Pfam" id="PF13581"/>
    </source>
</evidence>
<name>A0A919EAM2_9ACTN</name>
<dbReference type="InterPro" id="IPR003594">
    <property type="entry name" value="HATPase_dom"/>
</dbReference>
<keyword evidence="1" id="KW-0418">Kinase</keyword>
<dbReference type="Gene3D" id="3.30.565.10">
    <property type="entry name" value="Histidine kinase-like ATPase, C-terminal domain"/>
    <property type="match status" value="1"/>
</dbReference>
<dbReference type="AlphaFoldDB" id="A0A919EAM2"/>
<dbReference type="Pfam" id="PF13581">
    <property type="entry name" value="HATPase_c_2"/>
    <property type="match status" value="1"/>
</dbReference>
<dbReference type="CDD" id="cd16936">
    <property type="entry name" value="HATPase_RsbW-like"/>
    <property type="match status" value="1"/>
</dbReference>
<dbReference type="Proteomes" id="UP000638313">
    <property type="component" value="Unassembled WGS sequence"/>
</dbReference>
<organism evidence="3 4">
    <name type="scientific">Streptomyces mashuensis</name>
    <dbReference type="NCBI Taxonomy" id="33904"/>
    <lineage>
        <taxon>Bacteria</taxon>
        <taxon>Bacillati</taxon>
        <taxon>Actinomycetota</taxon>
        <taxon>Actinomycetes</taxon>
        <taxon>Kitasatosporales</taxon>
        <taxon>Streptomycetaceae</taxon>
        <taxon>Streptomyces</taxon>
    </lineage>
</organism>
<gene>
    <name evidence="3" type="ORF">GCM10010218_09790</name>
</gene>
<reference evidence="3" key="1">
    <citation type="journal article" date="2014" name="Int. J. Syst. Evol. Microbiol.">
        <title>Complete genome sequence of Corynebacterium casei LMG S-19264T (=DSM 44701T), isolated from a smear-ripened cheese.</title>
        <authorList>
            <consortium name="US DOE Joint Genome Institute (JGI-PGF)"/>
            <person name="Walter F."/>
            <person name="Albersmeier A."/>
            <person name="Kalinowski J."/>
            <person name="Ruckert C."/>
        </authorList>
    </citation>
    <scope>NUCLEOTIDE SEQUENCE</scope>
    <source>
        <strain evidence="3">JCM 4059</strain>
    </source>
</reference>
<protein>
    <submittedName>
        <fullName evidence="3">ATP-binding protein</fullName>
    </submittedName>
</protein>
<feature type="domain" description="Histidine kinase/HSP90-like ATPase" evidence="2">
    <location>
        <begin position="11"/>
        <end position="120"/>
    </location>
</feature>
<evidence type="ECO:0000313" key="4">
    <source>
        <dbReference type="Proteomes" id="UP000638313"/>
    </source>
</evidence>
<dbReference type="InterPro" id="IPR036890">
    <property type="entry name" value="HATPase_C_sf"/>
</dbReference>